<evidence type="ECO:0000313" key="4">
    <source>
        <dbReference type="Proteomes" id="UP001229355"/>
    </source>
</evidence>
<evidence type="ECO:0000313" key="3">
    <source>
        <dbReference type="EMBL" id="WEX90003.1"/>
    </source>
</evidence>
<evidence type="ECO:0000256" key="1">
    <source>
        <dbReference type="SAM" id="MobiDB-lite"/>
    </source>
</evidence>
<dbReference type="EMBL" id="CP120374">
    <property type="protein sequence ID" value="WEX90003.1"/>
    <property type="molecule type" value="Genomic_DNA"/>
</dbReference>
<keyword evidence="2" id="KW-0472">Membrane</keyword>
<reference evidence="3 4" key="1">
    <citation type="submission" date="2023-03" db="EMBL/GenBank/DDBJ databases">
        <authorList>
            <person name="Kaur S."/>
            <person name="Espinosa-Saiz D."/>
            <person name="Velazquez E."/>
            <person name="Menendez E."/>
            <person name="diCenzo G.C."/>
        </authorList>
    </citation>
    <scope>NUCLEOTIDE SEQUENCE [LARGE SCALE GENOMIC DNA]</scope>
    <source>
        <strain evidence="3 4">LMG 24692</strain>
    </source>
</reference>
<feature type="region of interest" description="Disordered" evidence="1">
    <location>
        <begin position="45"/>
        <end position="64"/>
    </location>
</feature>
<accession>A0ABY8DGH8</accession>
<feature type="compositionally biased region" description="Basic residues" evidence="1">
    <location>
        <begin position="55"/>
        <end position="64"/>
    </location>
</feature>
<dbReference type="RefSeq" id="WP_280661971.1">
    <property type="nucleotide sequence ID" value="NZ_CP120374.1"/>
</dbReference>
<keyword evidence="4" id="KW-1185">Reference proteome</keyword>
<keyword evidence="2" id="KW-1133">Transmembrane helix</keyword>
<organism evidence="3 4">
    <name type="scientific">Sinorhizobium garamanticum</name>
    <dbReference type="NCBI Taxonomy" id="680247"/>
    <lineage>
        <taxon>Bacteria</taxon>
        <taxon>Pseudomonadati</taxon>
        <taxon>Pseudomonadota</taxon>
        <taxon>Alphaproteobacteria</taxon>
        <taxon>Hyphomicrobiales</taxon>
        <taxon>Rhizobiaceae</taxon>
        <taxon>Sinorhizobium/Ensifer group</taxon>
        <taxon>Sinorhizobium</taxon>
    </lineage>
</organism>
<protein>
    <submittedName>
        <fullName evidence="3">Uncharacterized protein</fullName>
    </submittedName>
</protein>
<dbReference type="Proteomes" id="UP001229355">
    <property type="component" value="Chromosome 2"/>
</dbReference>
<feature type="transmembrane region" description="Helical" evidence="2">
    <location>
        <begin position="12"/>
        <end position="33"/>
    </location>
</feature>
<evidence type="ECO:0000256" key="2">
    <source>
        <dbReference type="SAM" id="Phobius"/>
    </source>
</evidence>
<keyword evidence="2" id="KW-0812">Transmembrane</keyword>
<sequence>MPDFEITGPYAGALMMSLGALCLFIWGVFSGALRNTDEASRHFYEREMENDERSRHRSREHKAS</sequence>
<gene>
    <name evidence="3" type="ORF">PZN02_005345</name>
</gene>
<name>A0ABY8DGH8_9HYPH</name>
<proteinExistence type="predicted"/>
<feature type="compositionally biased region" description="Basic and acidic residues" evidence="1">
    <location>
        <begin position="45"/>
        <end position="54"/>
    </location>
</feature>